<dbReference type="NCBIfam" id="NF008463">
    <property type="entry name" value="PRK11347.1"/>
    <property type="match status" value="1"/>
</dbReference>
<evidence type="ECO:0000256" key="1">
    <source>
        <dbReference type="PROSITE-ProRule" id="PRU01076"/>
    </source>
</evidence>
<keyword evidence="4" id="KW-1185">Reference proteome</keyword>
<dbReference type="InterPro" id="IPR037914">
    <property type="entry name" value="SpoVT-AbrB_sf"/>
</dbReference>
<dbReference type="EMBL" id="BRLH01000016">
    <property type="protein sequence ID" value="GKX57484.1"/>
    <property type="molecule type" value="Genomic_DNA"/>
</dbReference>
<comment type="caution">
    <text evidence="3">The sequence shown here is derived from an EMBL/GenBank/DDBJ whole genome shotgun (WGS) entry which is preliminary data.</text>
</comment>
<dbReference type="GO" id="GO:0003677">
    <property type="term" value="F:DNA binding"/>
    <property type="evidence" value="ECO:0007669"/>
    <property type="project" value="UniProtKB-UniRule"/>
</dbReference>
<dbReference type="InterPro" id="IPR007159">
    <property type="entry name" value="SpoVT-AbrB_dom"/>
</dbReference>
<evidence type="ECO:0000259" key="2">
    <source>
        <dbReference type="PROSITE" id="PS51740"/>
    </source>
</evidence>
<sequence length="83" mass="9068">MSITIKRWGNSNGVILPALLLKQLGVTVGQSLDAEIRDGTLILTPVRPRYTLEELVAQCDPNAPAISEEEVWGKDAPVGNEIW</sequence>
<dbReference type="SUPFAM" id="SSF89447">
    <property type="entry name" value="AbrB/MazE/MraZ-like"/>
    <property type="match status" value="1"/>
</dbReference>
<accession>A0AAV5N8Q6</accession>
<reference evidence="3" key="1">
    <citation type="submission" date="2022-06" db="EMBL/GenBank/DDBJ databases">
        <title>Draft genome sequences of Leminorella grimontii str. JCM5902.</title>
        <authorList>
            <person name="Wakabayashi Y."/>
            <person name="Kojima K."/>
        </authorList>
    </citation>
    <scope>NUCLEOTIDE SEQUENCE</scope>
    <source>
        <strain evidence="3">JCM 5902</strain>
    </source>
</reference>
<protein>
    <submittedName>
        <fullName evidence="3">Antitoxin</fullName>
    </submittedName>
</protein>
<keyword evidence="1" id="KW-0238">DNA-binding</keyword>
<gene>
    <name evidence="3" type="primary">chpS</name>
    <name evidence="3" type="ORF">SOASR030_35960</name>
</gene>
<dbReference type="AlphaFoldDB" id="A0AAV5N8Q6"/>
<evidence type="ECO:0000313" key="4">
    <source>
        <dbReference type="Proteomes" id="UP001058124"/>
    </source>
</evidence>
<dbReference type="PROSITE" id="PS51740">
    <property type="entry name" value="SPOVT_ABRB"/>
    <property type="match status" value="1"/>
</dbReference>
<dbReference type="PANTHER" id="PTHR40516">
    <property type="entry name" value="ANTITOXIN CHPS-RELATED"/>
    <property type="match status" value="1"/>
</dbReference>
<organism evidence="3 4">
    <name type="scientific">Leminorella grimontii</name>
    <dbReference type="NCBI Taxonomy" id="82981"/>
    <lineage>
        <taxon>Bacteria</taxon>
        <taxon>Pseudomonadati</taxon>
        <taxon>Pseudomonadota</taxon>
        <taxon>Gammaproteobacteria</taxon>
        <taxon>Enterobacterales</taxon>
        <taxon>Budviciaceae</taxon>
        <taxon>Leminorella</taxon>
    </lineage>
</organism>
<dbReference type="Pfam" id="PF04014">
    <property type="entry name" value="MazE_antitoxin"/>
    <property type="match status" value="1"/>
</dbReference>
<proteinExistence type="predicted"/>
<dbReference type="Gene3D" id="2.10.260.10">
    <property type="match status" value="1"/>
</dbReference>
<dbReference type="GO" id="GO:0097351">
    <property type="term" value="F:toxin sequestering activity"/>
    <property type="evidence" value="ECO:0007669"/>
    <property type="project" value="InterPro"/>
</dbReference>
<dbReference type="InterPro" id="IPR039052">
    <property type="entry name" value="Antitox_PemI-like"/>
</dbReference>
<dbReference type="RefSeq" id="WP_027275478.1">
    <property type="nucleotide sequence ID" value="NZ_BRLH01000016.1"/>
</dbReference>
<evidence type="ECO:0000313" key="3">
    <source>
        <dbReference type="EMBL" id="GKX57484.1"/>
    </source>
</evidence>
<name>A0AAV5N8Q6_9GAMM</name>
<dbReference type="Proteomes" id="UP001058124">
    <property type="component" value="Unassembled WGS sequence"/>
</dbReference>
<feature type="domain" description="SpoVT-AbrB" evidence="2">
    <location>
        <begin position="3"/>
        <end position="48"/>
    </location>
</feature>
<dbReference type="SMART" id="SM00966">
    <property type="entry name" value="SpoVT_AbrB"/>
    <property type="match status" value="1"/>
</dbReference>
<dbReference type="PANTHER" id="PTHR40516:SF1">
    <property type="entry name" value="ANTITOXIN CHPS-RELATED"/>
    <property type="match status" value="1"/>
</dbReference>